<keyword evidence="2" id="KW-0732">Signal</keyword>
<comment type="caution">
    <text evidence="3">The sequence shown here is derived from an EMBL/GenBank/DDBJ whole genome shotgun (WGS) entry which is preliminary data.</text>
</comment>
<accession>A0ABU9SV52</accession>
<dbReference type="Proteomes" id="UP001461163">
    <property type="component" value="Unassembled WGS sequence"/>
</dbReference>
<evidence type="ECO:0000313" key="3">
    <source>
        <dbReference type="EMBL" id="MEM5497762.1"/>
    </source>
</evidence>
<organism evidence="3 4">
    <name type="scientific">Paraglaciecola mesophila</name>
    <dbReference type="NCBI Taxonomy" id="197222"/>
    <lineage>
        <taxon>Bacteria</taxon>
        <taxon>Pseudomonadati</taxon>
        <taxon>Pseudomonadota</taxon>
        <taxon>Gammaproteobacteria</taxon>
        <taxon>Alteromonadales</taxon>
        <taxon>Alteromonadaceae</taxon>
        <taxon>Paraglaciecola</taxon>
    </lineage>
</organism>
<feature type="signal peptide" evidence="2">
    <location>
        <begin position="1"/>
        <end position="29"/>
    </location>
</feature>
<evidence type="ECO:0000256" key="1">
    <source>
        <dbReference type="SAM" id="MobiDB-lite"/>
    </source>
</evidence>
<feature type="region of interest" description="Disordered" evidence="1">
    <location>
        <begin position="80"/>
        <end position="99"/>
    </location>
</feature>
<evidence type="ECO:0000256" key="2">
    <source>
        <dbReference type="SAM" id="SignalP"/>
    </source>
</evidence>
<name>A0ABU9SV52_9ALTE</name>
<protein>
    <submittedName>
        <fullName evidence="3">Uncharacterized protein</fullName>
    </submittedName>
</protein>
<keyword evidence="4" id="KW-1185">Reference proteome</keyword>
<evidence type="ECO:0000313" key="4">
    <source>
        <dbReference type="Proteomes" id="UP001461163"/>
    </source>
</evidence>
<sequence length="193" mass="21188">MFDFMLVWRAFIFSIAIALFAAITSPACATENISAPLNLVSDGAYSQAISESDTVVNDSVLQHSSTLGQALLADISLSKRSKSPQLPDNTDEDRLSGSKKPTFQVRFNHNVSLPPFERQAASAFGSVFQNEPSFVLVYEFLPEILGLKHFLAPLTTHISVPWYLRADVSNSHSRLAGWKDGNSQYTAAITYLS</sequence>
<proteinExistence type="predicted"/>
<dbReference type="EMBL" id="JBBMQS010000005">
    <property type="protein sequence ID" value="MEM5497762.1"/>
    <property type="molecule type" value="Genomic_DNA"/>
</dbReference>
<reference evidence="3 4" key="1">
    <citation type="submission" date="2024-03" db="EMBL/GenBank/DDBJ databases">
        <title>Community enrichment and isolation of bacterial strains for fucoidan degradation.</title>
        <authorList>
            <person name="Sichert A."/>
        </authorList>
    </citation>
    <scope>NUCLEOTIDE SEQUENCE [LARGE SCALE GENOMIC DNA]</scope>
    <source>
        <strain evidence="3 4">AS12</strain>
    </source>
</reference>
<feature type="chain" id="PRO_5046867717" evidence="2">
    <location>
        <begin position="30"/>
        <end position="193"/>
    </location>
</feature>
<gene>
    <name evidence="3" type="ORF">WNY77_10190</name>
</gene>